<dbReference type="PROSITE" id="PS50297">
    <property type="entry name" value="ANK_REP_REGION"/>
    <property type="match status" value="1"/>
</dbReference>
<protein>
    <submittedName>
        <fullName evidence="2">Uncharacterized protein</fullName>
    </submittedName>
</protein>
<keyword evidence="3" id="KW-1185">Reference proteome</keyword>
<dbReference type="InterPro" id="IPR002110">
    <property type="entry name" value="Ankyrin_rpt"/>
</dbReference>
<evidence type="ECO:0000313" key="2">
    <source>
        <dbReference type="EMBL" id="EAY20870.1"/>
    </source>
</evidence>
<evidence type="ECO:0000313" key="3">
    <source>
        <dbReference type="Proteomes" id="UP000001542"/>
    </source>
</evidence>
<dbReference type="SUPFAM" id="SSF48403">
    <property type="entry name" value="Ankyrin repeat"/>
    <property type="match status" value="1"/>
</dbReference>
<dbReference type="PANTHER" id="PTHR24182">
    <property type="entry name" value="ANKYRIN REPEAT AND SOCS BOX CONTAINING 4"/>
    <property type="match status" value="1"/>
</dbReference>
<dbReference type="RefSeq" id="XP_001581856.1">
    <property type="nucleotide sequence ID" value="XM_001581806.1"/>
</dbReference>
<proteinExistence type="predicted"/>
<dbReference type="PROSITE" id="PS50088">
    <property type="entry name" value="ANK_REPEAT"/>
    <property type="match status" value="1"/>
</dbReference>
<evidence type="ECO:0000256" key="1">
    <source>
        <dbReference type="PROSITE-ProRule" id="PRU00023"/>
    </source>
</evidence>
<feature type="repeat" description="ANK" evidence="1">
    <location>
        <begin position="23"/>
        <end position="52"/>
    </location>
</feature>
<name>A2DFE2_TRIV3</name>
<organism evidence="2 3">
    <name type="scientific">Trichomonas vaginalis (strain ATCC PRA-98 / G3)</name>
    <dbReference type="NCBI Taxonomy" id="412133"/>
    <lineage>
        <taxon>Eukaryota</taxon>
        <taxon>Metamonada</taxon>
        <taxon>Parabasalia</taxon>
        <taxon>Trichomonadida</taxon>
        <taxon>Trichomonadidae</taxon>
        <taxon>Trichomonas</taxon>
    </lineage>
</organism>
<dbReference type="VEuPathDB" id="TrichDB:TVAG_436940"/>
<dbReference type="KEGG" id="tva:5466415"/>
<dbReference type="Pfam" id="PF12796">
    <property type="entry name" value="Ank_2"/>
    <property type="match status" value="1"/>
</dbReference>
<keyword evidence="1" id="KW-0040">ANK repeat</keyword>
<dbReference type="EMBL" id="DS113194">
    <property type="protein sequence ID" value="EAY20870.1"/>
    <property type="molecule type" value="Genomic_DNA"/>
</dbReference>
<dbReference type="AlphaFoldDB" id="A2DFE2"/>
<dbReference type="PANTHER" id="PTHR24182:SF13">
    <property type="entry name" value="LD18443P"/>
    <property type="match status" value="1"/>
</dbReference>
<reference evidence="2" key="2">
    <citation type="journal article" date="2007" name="Science">
        <title>Draft genome sequence of the sexually transmitted pathogen Trichomonas vaginalis.</title>
        <authorList>
            <person name="Carlton J.M."/>
            <person name="Hirt R.P."/>
            <person name="Silva J.C."/>
            <person name="Delcher A.L."/>
            <person name="Schatz M."/>
            <person name="Zhao Q."/>
            <person name="Wortman J.R."/>
            <person name="Bidwell S.L."/>
            <person name="Alsmark U.C.M."/>
            <person name="Besteiro S."/>
            <person name="Sicheritz-Ponten T."/>
            <person name="Noel C.J."/>
            <person name="Dacks J.B."/>
            <person name="Foster P.G."/>
            <person name="Simillion C."/>
            <person name="Van de Peer Y."/>
            <person name="Miranda-Saavedra D."/>
            <person name="Barton G.J."/>
            <person name="Westrop G.D."/>
            <person name="Mueller S."/>
            <person name="Dessi D."/>
            <person name="Fiori P.L."/>
            <person name="Ren Q."/>
            <person name="Paulsen I."/>
            <person name="Zhang H."/>
            <person name="Bastida-Corcuera F.D."/>
            <person name="Simoes-Barbosa A."/>
            <person name="Brown M.T."/>
            <person name="Hayes R.D."/>
            <person name="Mukherjee M."/>
            <person name="Okumura C.Y."/>
            <person name="Schneider R."/>
            <person name="Smith A.J."/>
            <person name="Vanacova S."/>
            <person name="Villalvazo M."/>
            <person name="Haas B.J."/>
            <person name="Pertea M."/>
            <person name="Feldblyum T.V."/>
            <person name="Utterback T.R."/>
            <person name="Shu C.L."/>
            <person name="Osoegawa K."/>
            <person name="de Jong P.J."/>
            <person name="Hrdy I."/>
            <person name="Horvathova L."/>
            <person name="Zubacova Z."/>
            <person name="Dolezal P."/>
            <person name="Malik S.B."/>
            <person name="Logsdon J.M. Jr."/>
            <person name="Henze K."/>
            <person name="Gupta A."/>
            <person name="Wang C.C."/>
            <person name="Dunne R.L."/>
            <person name="Upcroft J.A."/>
            <person name="Upcroft P."/>
            <person name="White O."/>
            <person name="Salzberg S.L."/>
            <person name="Tang P."/>
            <person name="Chiu C.-H."/>
            <person name="Lee Y.-S."/>
            <person name="Embley T.M."/>
            <person name="Coombs G.H."/>
            <person name="Mottram J.C."/>
            <person name="Tachezy J."/>
            <person name="Fraser-Liggett C.M."/>
            <person name="Johnson P.J."/>
        </authorList>
    </citation>
    <scope>NUCLEOTIDE SEQUENCE [LARGE SCALE GENOMIC DNA]</scope>
    <source>
        <strain evidence="2">G3</strain>
    </source>
</reference>
<gene>
    <name evidence="2" type="ORF">TVAG_436940</name>
</gene>
<sequence length="52" mass="5858">MFNISSLCDYFLSHGANINEKYYGETLLFYAAKHNSKETAELLISLGANIIK</sequence>
<dbReference type="Proteomes" id="UP000001542">
    <property type="component" value="Unassembled WGS sequence"/>
</dbReference>
<dbReference type="InterPro" id="IPR036770">
    <property type="entry name" value="Ankyrin_rpt-contain_sf"/>
</dbReference>
<dbReference type="Gene3D" id="1.25.40.20">
    <property type="entry name" value="Ankyrin repeat-containing domain"/>
    <property type="match status" value="1"/>
</dbReference>
<dbReference type="SMR" id="A2DFE2"/>
<accession>A2DFE2</accession>
<dbReference type="VEuPathDB" id="TrichDB:TVAGG3_0565220"/>
<dbReference type="InParanoid" id="A2DFE2"/>
<reference evidence="2" key="1">
    <citation type="submission" date="2006-10" db="EMBL/GenBank/DDBJ databases">
        <authorList>
            <person name="Amadeo P."/>
            <person name="Zhao Q."/>
            <person name="Wortman J."/>
            <person name="Fraser-Liggett C."/>
            <person name="Carlton J."/>
        </authorList>
    </citation>
    <scope>NUCLEOTIDE SEQUENCE</scope>
    <source>
        <strain evidence="2">G3</strain>
    </source>
</reference>
<dbReference type="SMART" id="SM00248">
    <property type="entry name" value="ANK"/>
    <property type="match status" value="1"/>
</dbReference>